<keyword evidence="6" id="KW-1185">Reference proteome</keyword>
<sequence length="1146" mass="117561">MSIFEKMRYLKSRLKTQKNITIGVVIAYLMLGFAAFGATADYVSINSDANGNRQSEGATATNAIAIGPSATATGESSLAVGDTANASKYASAFGSLSKATGEGALALGNTSNASGQNATSIGVQANSSGIQSNAIGALSNASGQNATAIGVQSKSEGVQSNAIGTLSNAAGINDIAIGTQSNAIGKNSIAIGYQSNSKSSSAVSIGNKAVSHATYSTTLGSTANTHGGYATAVGSYASGLSDGTTSFGSRSRAAGYRATALGSYADSKGHESIAIGDAARSEKADSIAIGRGSKSEVISGVALGAESVAKVDSGMFGFDLDKGGVLTSVSDISTLTDAEKARALELEANVNNLKTEFETKDQEYMNRLFTLHGELVKARNANDTAKVSELLAERALLERAVTSARMNYYSNAEVKEYNKLVGTWKSTLSAVSIGDKEEGLTRQINNLAAGTEDTDAVNVAQLKSINLKVTGDNLANDATAIGKVRLHDQKLAINGTSGEITTTVAKDGQTVIISLADEIKNKVNAMKYFSVKSTLAGNSQNNGASGENSIAIGPNANSTVKDGVALGNGASVNNAQGTPGTSGIAIGTGAQSHQMSSAMHEVLVRFKRTKDKMTGGIAIGTQTHARISTIDIGNRDYVGRIGDIEFNKNGVDSWNSISGVGTTTVGDNSINTSNFSTINGSFNTITNSQRNGNQFHNLAKAMQGFGASIIGSLNSIEGNEDLVGSGTGRLDQILVALGAKHPATGLMYSGTASNAIGFANKISKSNGALIYGAGNEITNSYLTPSGANEITKLVGASFLDPNNTGVEIKELADSFRKYMGNARLGSVGVIGGANKVDYALFSTVNGVGNELKGKGNITLSETNTTMSQVTKNGSAFAIFNQITGYENKATNVSNLMLTGSKNVVEHASNNIVTGNNHSIKGTETEIAEGNVVIGFNKNKSDSNFKASAKNIVAIGNDIVATQDDSVYLGNGSKDAAAANTKAMDTYSTDTINGITLNFAGGTPTGLVSVGSEGKERRIQNVASGWISATSTDAINGSQLYSVIDKFNSKLSESPKINVVGSGNVTVNPEEKDGTKTFTVGISEGSITSAKGGNASINKDGVVTATTVINAINALGNNTISFSGNTGNTDSQNLNKENGITFGIKGK</sequence>
<feature type="domain" description="Trimeric autotransporter adhesin YadA-like head" evidence="3">
    <location>
        <begin position="113"/>
        <end position="137"/>
    </location>
</feature>
<feature type="domain" description="Trimeric autotransporter adhesin YadA-like head" evidence="3">
    <location>
        <begin position="58"/>
        <end position="82"/>
    </location>
</feature>
<dbReference type="EMBL" id="JABMKT010000035">
    <property type="protein sequence ID" value="NYV28334.1"/>
    <property type="molecule type" value="Genomic_DNA"/>
</dbReference>
<feature type="non-terminal residue" evidence="5">
    <location>
        <position position="1146"/>
    </location>
</feature>
<evidence type="ECO:0000259" key="4">
    <source>
        <dbReference type="Pfam" id="PF05662"/>
    </source>
</evidence>
<proteinExistence type="predicted"/>
<evidence type="ECO:0000259" key="3">
    <source>
        <dbReference type="Pfam" id="PF05658"/>
    </source>
</evidence>
<dbReference type="Pfam" id="PF05662">
    <property type="entry name" value="YadA_stalk"/>
    <property type="match status" value="2"/>
</dbReference>
<keyword evidence="2" id="KW-0472">Membrane</keyword>
<keyword evidence="2" id="KW-1133">Transmembrane helix</keyword>
<feature type="domain" description="Trimeric autotransporter adhesin YadA-like head" evidence="3">
    <location>
        <begin position="141"/>
        <end position="166"/>
    </location>
</feature>
<dbReference type="InterPro" id="IPR011049">
    <property type="entry name" value="Serralysin-like_metalloprot_C"/>
</dbReference>
<dbReference type="InterPro" id="IPR008635">
    <property type="entry name" value="Coiled_stalk_dom"/>
</dbReference>
<organism evidence="5 6">
    <name type="scientific">Streptobacillus felis</name>
    <dbReference type="NCBI Taxonomy" id="1384509"/>
    <lineage>
        <taxon>Bacteria</taxon>
        <taxon>Fusobacteriati</taxon>
        <taxon>Fusobacteriota</taxon>
        <taxon>Fusobacteriia</taxon>
        <taxon>Fusobacteriales</taxon>
        <taxon>Leptotrichiaceae</taxon>
        <taxon>Streptobacillus</taxon>
    </lineage>
</organism>
<feature type="transmembrane region" description="Helical" evidence="2">
    <location>
        <begin position="20"/>
        <end position="40"/>
    </location>
</feature>
<feature type="domain" description="Trimeric autotransporter adhesin YadA-like stalk" evidence="4">
    <location>
        <begin position="443"/>
        <end position="471"/>
    </location>
</feature>
<name>A0A7Z0PFX9_9FUSO</name>
<feature type="domain" description="Trimeric autotransporter adhesin YadA-like head" evidence="3">
    <location>
        <begin position="268"/>
        <end position="293"/>
    </location>
</feature>
<feature type="domain" description="Trimeric autotransporter adhesin YadA-like head" evidence="3">
    <location>
        <begin position="242"/>
        <end position="265"/>
    </location>
</feature>
<feature type="domain" description="Trimeric autotransporter adhesin YadA-like head" evidence="3">
    <location>
        <begin position="89"/>
        <end position="109"/>
    </location>
</feature>
<dbReference type="Proteomes" id="UP000526184">
    <property type="component" value="Unassembled WGS sequence"/>
</dbReference>
<dbReference type="Gene3D" id="2.150.10.10">
    <property type="entry name" value="Serralysin-like metalloprotease, C-terminal"/>
    <property type="match status" value="6"/>
</dbReference>
<reference evidence="5 6" key="1">
    <citation type="submission" date="2020-05" db="EMBL/GenBank/DDBJ databases">
        <title>Streptobacillus felis strain LHL191014123.</title>
        <authorList>
            <person name="Fawzy A."/>
            <person name="Rau J."/>
            <person name="Risse K."/>
            <person name="Schauerte N."/>
            <person name="Geiger C."/>
            <person name="Blom J."/>
            <person name="Imirzalioglu C."/>
            <person name="Falgenhauer J."/>
            <person name="Bach A."/>
            <person name="Herden C."/>
            <person name="Eisenberg T."/>
        </authorList>
    </citation>
    <scope>NUCLEOTIDE SEQUENCE [LARGE SCALE GENOMIC DNA]</scope>
    <source>
        <strain evidence="5 6">LHL191014123</strain>
    </source>
</reference>
<comment type="caution">
    <text evidence="5">The sequence shown here is derived from an EMBL/GenBank/DDBJ whole genome shotgun (WGS) entry which is preliminary data.</text>
</comment>
<dbReference type="CDD" id="cd12820">
    <property type="entry name" value="LbR_YadA-like"/>
    <property type="match status" value="2"/>
</dbReference>
<dbReference type="SUPFAM" id="SSF101967">
    <property type="entry name" value="Adhesin YadA, collagen-binding domain"/>
    <property type="match status" value="3"/>
</dbReference>
<dbReference type="Pfam" id="PF05658">
    <property type="entry name" value="YadA_head"/>
    <property type="match status" value="8"/>
</dbReference>
<dbReference type="GO" id="GO:0019867">
    <property type="term" value="C:outer membrane"/>
    <property type="evidence" value="ECO:0007669"/>
    <property type="project" value="InterPro"/>
</dbReference>
<dbReference type="AlphaFoldDB" id="A0A7Z0PFX9"/>
<evidence type="ECO:0000313" key="5">
    <source>
        <dbReference type="EMBL" id="NYV28334.1"/>
    </source>
</evidence>
<keyword evidence="1" id="KW-0175">Coiled coil</keyword>
<feature type="domain" description="Trimeric autotransporter adhesin YadA-like stalk" evidence="4">
    <location>
        <begin position="1017"/>
        <end position="1051"/>
    </location>
</feature>
<evidence type="ECO:0000256" key="1">
    <source>
        <dbReference type="SAM" id="Coils"/>
    </source>
</evidence>
<evidence type="ECO:0000256" key="2">
    <source>
        <dbReference type="SAM" id="Phobius"/>
    </source>
</evidence>
<gene>
    <name evidence="5" type="ORF">HP397_05905</name>
</gene>
<accession>A0A7Z0PFX9</accession>
<protein>
    <submittedName>
        <fullName evidence="5">Uncharacterized protein</fullName>
    </submittedName>
</protein>
<feature type="domain" description="Trimeric autotransporter adhesin YadA-like head" evidence="3">
    <location>
        <begin position="169"/>
        <end position="195"/>
    </location>
</feature>
<dbReference type="InterPro" id="IPR008640">
    <property type="entry name" value="Adhesin_Head_dom"/>
</dbReference>
<feature type="domain" description="Trimeric autotransporter adhesin YadA-like head" evidence="3">
    <location>
        <begin position="544"/>
        <end position="570"/>
    </location>
</feature>
<keyword evidence="2" id="KW-0812">Transmembrane</keyword>
<feature type="coiled-coil region" evidence="1">
    <location>
        <begin position="336"/>
        <end position="363"/>
    </location>
</feature>
<evidence type="ECO:0000313" key="6">
    <source>
        <dbReference type="Proteomes" id="UP000526184"/>
    </source>
</evidence>